<dbReference type="Gene3D" id="3.40.50.1820">
    <property type="entry name" value="alpha/beta hydrolase"/>
    <property type="match status" value="1"/>
</dbReference>
<feature type="chain" id="PRO_5026804296" description="Esterase" evidence="1">
    <location>
        <begin position="19"/>
        <end position="449"/>
    </location>
</feature>
<reference evidence="2 3" key="1">
    <citation type="submission" date="2019-08" db="EMBL/GenBank/DDBJ databases">
        <title>In-depth cultivation of the pig gut microbiome towards novel bacterial diversity and tailored functional studies.</title>
        <authorList>
            <person name="Wylensek D."/>
            <person name="Hitch T.C.A."/>
            <person name="Clavel T."/>
        </authorList>
    </citation>
    <scope>NUCLEOTIDE SEQUENCE [LARGE SCALE GENOMIC DNA]</scope>
    <source>
        <strain evidence="2 3">Oil-RF-744-WCA-WT-10</strain>
    </source>
</reference>
<dbReference type="Gene3D" id="2.120.10.30">
    <property type="entry name" value="TolB, C-terminal domain"/>
    <property type="match status" value="1"/>
</dbReference>
<accession>A0A6L5XBD4</accession>
<dbReference type="InterPro" id="IPR050583">
    <property type="entry name" value="Mycobacterial_A85_antigen"/>
</dbReference>
<evidence type="ECO:0000313" key="2">
    <source>
        <dbReference type="EMBL" id="MSS17670.1"/>
    </source>
</evidence>
<feature type="signal peptide" evidence="1">
    <location>
        <begin position="1"/>
        <end position="18"/>
    </location>
</feature>
<dbReference type="PANTHER" id="PTHR48098:SF3">
    <property type="entry name" value="IRON(III) ENTEROBACTIN ESTERASE"/>
    <property type="match status" value="1"/>
</dbReference>
<sequence length="449" mass="48324">MRRHILAIAMAITTIAGAAGAHVMIDGKLQGSAIYPGTEHAYQVYVPEQYTGKQAACLYVGLDGVLCDAPRVLDSLIAAGKMPVTIGVFLQPGVVKNARGEVVRYNRSYEFDSPTAVFATFLDREVLPAIEGTVTPDGRVIKLSGRAQDRAIFGLSSGGIAAFTAAWHWPWQWGRVFSGVGTFVGMRGGNDLPKMVRKTEPKPIKVFLQDGTADAWNALFGHWYEGNRMLASALDFAGYDVKCDWSDCGHNVTRATQIFASVMTWLWQDWPAAIVAGTTRNDMLAALLVPGSNWVPGSIAGGHAGPPRHMAVYPDGSLMAKAVPGSNCLQQWVVENGHVMHGEPFYWLESYGNAQLHTGGMAYDSKGNLWVVTDAGIQVCDHNGRVRGIVDLPEGLDGDVSNVDIAILPRAVRLTATGQAHEAACPTWTREFNVEPPVAGVRPPSQGQG</sequence>
<protein>
    <recommendedName>
        <fullName evidence="4">Esterase</fullName>
    </recommendedName>
</protein>
<proteinExistence type="predicted"/>
<evidence type="ECO:0000256" key="1">
    <source>
        <dbReference type="SAM" id="SignalP"/>
    </source>
</evidence>
<evidence type="ECO:0008006" key="4">
    <source>
        <dbReference type="Google" id="ProtNLM"/>
    </source>
</evidence>
<dbReference type="AlphaFoldDB" id="A0A6L5XBD4"/>
<name>A0A6L5XBD4_9BACT</name>
<gene>
    <name evidence="2" type="ORF">FYJ29_07875</name>
</gene>
<dbReference type="EMBL" id="VULT01000011">
    <property type="protein sequence ID" value="MSS17670.1"/>
    <property type="molecule type" value="Genomic_DNA"/>
</dbReference>
<dbReference type="InterPro" id="IPR000801">
    <property type="entry name" value="Esterase-like"/>
</dbReference>
<dbReference type="SUPFAM" id="SSF63829">
    <property type="entry name" value="Calcium-dependent phosphotriesterase"/>
    <property type="match status" value="1"/>
</dbReference>
<dbReference type="SUPFAM" id="SSF53474">
    <property type="entry name" value="alpha/beta-Hydrolases"/>
    <property type="match status" value="1"/>
</dbReference>
<dbReference type="InterPro" id="IPR011042">
    <property type="entry name" value="6-blade_b-propeller_TolB-like"/>
</dbReference>
<organism evidence="2 3">
    <name type="scientific">Sodaliphilus pleomorphus</name>
    <dbReference type="NCBI Taxonomy" id="2606626"/>
    <lineage>
        <taxon>Bacteria</taxon>
        <taxon>Pseudomonadati</taxon>
        <taxon>Bacteroidota</taxon>
        <taxon>Bacteroidia</taxon>
        <taxon>Bacteroidales</taxon>
        <taxon>Muribaculaceae</taxon>
        <taxon>Sodaliphilus</taxon>
    </lineage>
</organism>
<comment type="caution">
    <text evidence="2">The sequence shown here is derived from an EMBL/GenBank/DDBJ whole genome shotgun (WGS) entry which is preliminary data.</text>
</comment>
<evidence type="ECO:0000313" key="3">
    <source>
        <dbReference type="Proteomes" id="UP000483362"/>
    </source>
</evidence>
<dbReference type="InterPro" id="IPR029058">
    <property type="entry name" value="AB_hydrolase_fold"/>
</dbReference>
<keyword evidence="1" id="KW-0732">Signal</keyword>
<dbReference type="PANTHER" id="PTHR48098">
    <property type="entry name" value="ENTEROCHELIN ESTERASE-RELATED"/>
    <property type="match status" value="1"/>
</dbReference>
<keyword evidence="3" id="KW-1185">Reference proteome</keyword>
<dbReference type="Pfam" id="PF00756">
    <property type="entry name" value="Esterase"/>
    <property type="match status" value="1"/>
</dbReference>
<dbReference type="Proteomes" id="UP000483362">
    <property type="component" value="Unassembled WGS sequence"/>
</dbReference>